<evidence type="ECO:0000313" key="1">
    <source>
        <dbReference type="EMBL" id="OAY52911.1"/>
    </source>
</evidence>
<dbReference type="EMBL" id="CM004390">
    <property type="protein sequence ID" value="OAY52911.1"/>
    <property type="molecule type" value="Genomic_DNA"/>
</dbReference>
<sequence length="53" mass="6307">MDSAAFPSITLQAQPFESLSTPSLVWMFIMWVFEECYLCIWWTDKIFHFIDPS</sequence>
<name>A0A2C9W1Y8_MANES</name>
<protein>
    <submittedName>
        <fullName evidence="1">Uncharacterized protein</fullName>
    </submittedName>
</protein>
<dbReference type="AlphaFoldDB" id="A0A2C9W1Y8"/>
<gene>
    <name evidence="1" type="ORF">MANES_04G121500</name>
</gene>
<reference evidence="1" key="1">
    <citation type="submission" date="2016-02" db="EMBL/GenBank/DDBJ databases">
        <title>WGS assembly of Manihot esculenta.</title>
        <authorList>
            <person name="Bredeson J.V."/>
            <person name="Prochnik S.E."/>
            <person name="Lyons J.B."/>
            <person name="Schmutz J."/>
            <person name="Grimwood J."/>
            <person name="Vrebalov J."/>
            <person name="Bart R.S."/>
            <person name="Amuge T."/>
            <person name="Ferguson M.E."/>
            <person name="Green R."/>
            <person name="Putnam N."/>
            <person name="Stites J."/>
            <person name="Rounsley S."/>
            <person name="Rokhsar D.S."/>
        </authorList>
    </citation>
    <scope>NUCLEOTIDE SEQUENCE [LARGE SCALE GENOMIC DNA]</scope>
    <source>
        <tissue evidence="1">Leaf</tissue>
    </source>
</reference>
<organism evidence="1">
    <name type="scientific">Manihot esculenta</name>
    <name type="common">Cassava</name>
    <name type="synonym">Jatropha manihot</name>
    <dbReference type="NCBI Taxonomy" id="3983"/>
    <lineage>
        <taxon>Eukaryota</taxon>
        <taxon>Viridiplantae</taxon>
        <taxon>Streptophyta</taxon>
        <taxon>Embryophyta</taxon>
        <taxon>Tracheophyta</taxon>
        <taxon>Spermatophyta</taxon>
        <taxon>Magnoliopsida</taxon>
        <taxon>eudicotyledons</taxon>
        <taxon>Gunneridae</taxon>
        <taxon>Pentapetalae</taxon>
        <taxon>rosids</taxon>
        <taxon>fabids</taxon>
        <taxon>Malpighiales</taxon>
        <taxon>Euphorbiaceae</taxon>
        <taxon>Crotonoideae</taxon>
        <taxon>Manihoteae</taxon>
        <taxon>Manihot</taxon>
    </lineage>
</organism>
<accession>A0A2C9W1Y8</accession>
<proteinExistence type="predicted"/>